<comment type="caution">
    <text evidence="2">The sequence shown here is derived from an EMBL/GenBank/DDBJ whole genome shotgun (WGS) entry which is preliminary data.</text>
</comment>
<gene>
    <name evidence="2" type="ORF">ECRASSUSDP1_LOCUS28402</name>
</gene>
<name>A0AAD1Y915_EUPCR</name>
<feature type="compositionally biased region" description="Polar residues" evidence="1">
    <location>
        <begin position="569"/>
        <end position="579"/>
    </location>
</feature>
<evidence type="ECO:0000313" key="2">
    <source>
        <dbReference type="EMBL" id="CAI2386778.1"/>
    </source>
</evidence>
<evidence type="ECO:0000256" key="1">
    <source>
        <dbReference type="SAM" id="MobiDB-lite"/>
    </source>
</evidence>
<sequence length="597" mass="69359">MSAPNDDYKGNPSTKFLEEKLLLSEMLKRNKEVEEALPLIKKVFERIEEHSEMLDGYRSMFKLIHNNSEDINERIDEIKANLASKISESNLRMRSQVTHFLDSMVTKESFEREISKRAQQKSFDTLAKRVGGLSEIVEKELKNMIQAKFRELQISLDSKANTVQFELLDHAKVSIEDFESLEHRIEKVELFMSEEKKNKESEVNFSRLFQANSDDNNKEDDIPIISELKEKIKSTESICDNIKEEVLLQRDMISEQNNRVEDLKIRFGKFPVNQYESILQKTIDELHGEDKKALQSFREEINHIKNWVEKSKEEEIRSTLKNHTKRLIPLESFMGESKNILKLLHKQRHSIEAKSKENHILFKDIMFKFESISNQFQNTTKVNKEKEYLKKSLIQLTKEKQRALQDCEVTQEQNQTLMDDYLKGITSPHKGSDREVYRSLTVNSINTKDVNASPDKLLSPSTSSYMRIVSPKAGNLPKMATTARTTWLEGDEKSTSDLFRNTLSTFKSCKLDSGLKITSSRQNTKLNPIIREVKSVTMNQRYTIPKEISKIISNIDEKINEGTEEQRSSKPLSQVSPKSTQKENKRKLVIKSPRRKV</sequence>
<dbReference type="Proteomes" id="UP001295684">
    <property type="component" value="Unassembled WGS sequence"/>
</dbReference>
<organism evidence="2 3">
    <name type="scientific">Euplotes crassus</name>
    <dbReference type="NCBI Taxonomy" id="5936"/>
    <lineage>
        <taxon>Eukaryota</taxon>
        <taxon>Sar</taxon>
        <taxon>Alveolata</taxon>
        <taxon>Ciliophora</taxon>
        <taxon>Intramacronucleata</taxon>
        <taxon>Spirotrichea</taxon>
        <taxon>Hypotrichia</taxon>
        <taxon>Euplotida</taxon>
        <taxon>Euplotidae</taxon>
        <taxon>Moneuplotes</taxon>
    </lineage>
</organism>
<reference evidence="2" key="1">
    <citation type="submission" date="2023-07" db="EMBL/GenBank/DDBJ databases">
        <authorList>
            <consortium name="AG Swart"/>
            <person name="Singh M."/>
            <person name="Singh A."/>
            <person name="Seah K."/>
            <person name="Emmerich C."/>
        </authorList>
    </citation>
    <scope>NUCLEOTIDE SEQUENCE</scope>
    <source>
        <strain evidence="2">DP1</strain>
    </source>
</reference>
<evidence type="ECO:0000313" key="3">
    <source>
        <dbReference type="Proteomes" id="UP001295684"/>
    </source>
</evidence>
<dbReference type="EMBL" id="CAMPGE010029310">
    <property type="protein sequence ID" value="CAI2386778.1"/>
    <property type="molecule type" value="Genomic_DNA"/>
</dbReference>
<feature type="compositionally biased region" description="Basic and acidic residues" evidence="1">
    <location>
        <begin position="559"/>
        <end position="568"/>
    </location>
</feature>
<protein>
    <submittedName>
        <fullName evidence="2">Uncharacterized protein</fullName>
    </submittedName>
</protein>
<proteinExistence type="predicted"/>
<accession>A0AAD1Y915</accession>
<feature type="compositionally biased region" description="Basic residues" evidence="1">
    <location>
        <begin position="584"/>
        <end position="597"/>
    </location>
</feature>
<feature type="region of interest" description="Disordered" evidence="1">
    <location>
        <begin position="559"/>
        <end position="597"/>
    </location>
</feature>
<dbReference type="AlphaFoldDB" id="A0AAD1Y915"/>
<keyword evidence="3" id="KW-1185">Reference proteome</keyword>